<name>K1RAL5_MAGGI</name>
<protein>
    <submittedName>
        <fullName evidence="1">Uncharacterized protein</fullName>
    </submittedName>
</protein>
<evidence type="ECO:0000313" key="1">
    <source>
        <dbReference type="EMBL" id="EKC38275.1"/>
    </source>
</evidence>
<accession>K1RAL5</accession>
<dbReference type="HOGENOM" id="CLU_1847058_0_0_1"/>
<sequence length="139" mass="14225">MVAPVVWVVNYQGSRATQIGGLVSPRTKTAHTLAGSVNKKAEMVWSSSWGCPLENKRNHQGCPGTLGPLGSQESPVGPGLGLAALAPKLGGGGLGGGTNLCWTLGWSSCIITGLGGKTPHPGNRPAGCRQARTCEEHES</sequence>
<reference evidence="1" key="1">
    <citation type="journal article" date="2012" name="Nature">
        <title>The oyster genome reveals stress adaptation and complexity of shell formation.</title>
        <authorList>
            <person name="Zhang G."/>
            <person name="Fang X."/>
            <person name="Guo X."/>
            <person name="Li L."/>
            <person name="Luo R."/>
            <person name="Xu F."/>
            <person name="Yang P."/>
            <person name="Zhang L."/>
            <person name="Wang X."/>
            <person name="Qi H."/>
            <person name="Xiong Z."/>
            <person name="Que H."/>
            <person name="Xie Y."/>
            <person name="Holland P.W."/>
            <person name="Paps J."/>
            <person name="Zhu Y."/>
            <person name="Wu F."/>
            <person name="Chen Y."/>
            <person name="Wang J."/>
            <person name="Peng C."/>
            <person name="Meng J."/>
            <person name="Yang L."/>
            <person name="Liu J."/>
            <person name="Wen B."/>
            <person name="Zhang N."/>
            <person name="Huang Z."/>
            <person name="Zhu Q."/>
            <person name="Feng Y."/>
            <person name="Mount A."/>
            <person name="Hedgecock D."/>
            <person name="Xu Z."/>
            <person name="Liu Y."/>
            <person name="Domazet-Loso T."/>
            <person name="Du Y."/>
            <person name="Sun X."/>
            <person name="Zhang S."/>
            <person name="Liu B."/>
            <person name="Cheng P."/>
            <person name="Jiang X."/>
            <person name="Li J."/>
            <person name="Fan D."/>
            <person name="Wang W."/>
            <person name="Fu W."/>
            <person name="Wang T."/>
            <person name="Wang B."/>
            <person name="Zhang J."/>
            <person name="Peng Z."/>
            <person name="Li Y."/>
            <person name="Li N."/>
            <person name="Wang J."/>
            <person name="Chen M."/>
            <person name="He Y."/>
            <person name="Tan F."/>
            <person name="Song X."/>
            <person name="Zheng Q."/>
            <person name="Huang R."/>
            <person name="Yang H."/>
            <person name="Du X."/>
            <person name="Chen L."/>
            <person name="Yang M."/>
            <person name="Gaffney P.M."/>
            <person name="Wang S."/>
            <person name="Luo L."/>
            <person name="She Z."/>
            <person name="Ming Y."/>
            <person name="Huang W."/>
            <person name="Zhang S."/>
            <person name="Huang B."/>
            <person name="Zhang Y."/>
            <person name="Qu T."/>
            <person name="Ni P."/>
            <person name="Miao G."/>
            <person name="Wang J."/>
            <person name="Wang Q."/>
            <person name="Steinberg C.E."/>
            <person name="Wang H."/>
            <person name="Li N."/>
            <person name="Qian L."/>
            <person name="Zhang G."/>
            <person name="Li Y."/>
            <person name="Yang H."/>
            <person name="Liu X."/>
            <person name="Wang J."/>
            <person name="Yin Y."/>
            <person name="Wang J."/>
        </authorList>
    </citation>
    <scope>NUCLEOTIDE SEQUENCE [LARGE SCALE GENOMIC DNA]</scope>
    <source>
        <strain evidence="1">05x7-T-G4-1.051#20</strain>
    </source>
</reference>
<organism evidence="1">
    <name type="scientific">Magallana gigas</name>
    <name type="common">Pacific oyster</name>
    <name type="synonym">Crassostrea gigas</name>
    <dbReference type="NCBI Taxonomy" id="29159"/>
    <lineage>
        <taxon>Eukaryota</taxon>
        <taxon>Metazoa</taxon>
        <taxon>Spiralia</taxon>
        <taxon>Lophotrochozoa</taxon>
        <taxon>Mollusca</taxon>
        <taxon>Bivalvia</taxon>
        <taxon>Autobranchia</taxon>
        <taxon>Pteriomorphia</taxon>
        <taxon>Ostreida</taxon>
        <taxon>Ostreoidea</taxon>
        <taxon>Ostreidae</taxon>
        <taxon>Magallana</taxon>
    </lineage>
</organism>
<dbReference type="AlphaFoldDB" id="K1RAL5"/>
<dbReference type="InParanoid" id="K1RAL5"/>
<proteinExistence type="predicted"/>
<gene>
    <name evidence="1" type="ORF">CGI_10022601</name>
</gene>
<dbReference type="EMBL" id="JH816193">
    <property type="protein sequence ID" value="EKC38275.1"/>
    <property type="molecule type" value="Genomic_DNA"/>
</dbReference>